<keyword evidence="3" id="KW-1185">Reference proteome</keyword>
<proteinExistence type="predicted"/>
<feature type="transmembrane region" description="Helical" evidence="1">
    <location>
        <begin position="47"/>
        <end position="68"/>
    </location>
</feature>
<evidence type="ECO:0000313" key="3">
    <source>
        <dbReference type="Proteomes" id="UP000235672"/>
    </source>
</evidence>
<dbReference type="AlphaFoldDB" id="A0A2J6PU66"/>
<reference evidence="2 3" key="1">
    <citation type="submission" date="2016-05" db="EMBL/GenBank/DDBJ databases">
        <title>A degradative enzymes factory behind the ericoid mycorrhizal symbiosis.</title>
        <authorList>
            <consortium name="DOE Joint Genome Institute"/>
            <person name="Martino E."/>
            <person name="Morin E."/>
            <person name="Grelet G."/>
            <person name="Kuo A."/>
            <person name="Kohler A."/>
            <person name="Daghino S."/>
            <person name="Barry K."/>
            <person name="Choi C."/>
            <person name="Cichocki N."/>
            <person name="Clum A."/>
            <person name="Copeland A."/>
            <person name="Hainaut M."/>
            <person name="Haridas S."/>
            <person name="Labutti K."/>
            <person name="Lindquist E."/>
            <person name="Lipzen A."/>
            <person name="Khouja H.-R."/>
            <person name="Murat C."/>
            <person name="Ohm R."/>
            <person name="Olson A."/>
            <person name="Spatafora J."/>
            <person name="Veneault-Fourrey C."/>
            <person name="Henrissat B."/>
            <person name="Grigoriev I."/>
            <person name="Martin F."/>
            <person name="Perotto S."/>
        </authorList>
    </citation>
    <scope>NUCLEOTIDE SEQUENCE [LARGE SCALE GENOMIC DNA]</scope>
    <source>
        <strain evidence="2 3">UAMH 7357</strain>
    </source>
</reference>
<keyword evidence="1" id="KW-0812">Transmembrane</keyword>
<sequence length="100" mass="12140">MKCKRKTIPMLFEEKDSSLLTFFLYCSRATRSTFRNGTDSLLRCCFLNYFCFAIFFLDVFFLACFRFCGWPQFSLFLRCGIKCLPQNFFFPLLYRQYRSR</sequence>
<dbReference type="EMBL" id="KZ613499">
    <property type="protein sequence ID" value="PMD17561.1"/>
    <property type="molecule type" value="Genomic_DNA"/>
</dbReference>
<protein>
    <submittedName>
        <fullName evidence="2">Uncharacterized protein</fullName>
    </submittedName>
</protein>
<gene>
    <name evidence="2" type="ORF">NA56DRAFT_271945</name>
</gene>
<dbReference type="Proteomes" id="UP000235672">
    <property type="component" value="Unassembled WGS sequence"/>
</dbReference>
<organism evidence="2 3">
    <name type="scientific">Hyaloscypha hepaticicola</name>
    <dbReference type="NCBI Taxonomy" id="2082293"/>
    <lineage>
        <taxon>Eukaryota</taxon>
        <taxon>Fungi</taxon>
        <taxon>Dikarya</taxon>
        <taxon>Ascomycota</taxon>
        <taxon>Pezizomycotina</taxon>
        <taxon>Leotiomycetes</taxon>
        <taxon>Helotiales</taxon>
        <taxon>Hyaloscyphaceae</taxon>
        <taxon>Hyaloscypha</taxon>
    </lineage>
</organism>
<accession>A0A2J6PU66</accession>
<evidence type="ECO:0000256" key="1">
    <source>
        <dbReference type="SAM" id="Phobius"/>
    </source>
</evidence>
<keyword evidence="1" id="KW-0472">Membrane</keyword>
<keyword evidence="1" id="KW-1133">Transmembrane helix</keyword>
<evidence type="ECO:0000313" key="2">
    <source>
        <dbReference type="EMBL" id="PMD17561.1"/>
    </source>
</evidence>
<name>A0A2J6PU66_9HELO</name>